<dbReference type="InParanoid" id="A0A5J5EYV6"/>
<evidence type="ECO:0000313" key="3">
    <source>
        <dbReference type="Proteomes" id="UP000326924"/>
    </source>
</evidence>
<feature type="region of interest" description="Disordered" evidence="1">
    <location>
        <begin position="124"/>
        <end position="167"/>
    </location>
</feature>
<comment type="caution">
    <text evidence="2">The sequence shown here is derived from an EMBL/GenBank/DDBJ whole genome shotgun (WGS) entry which is preliminary data.</text>
</comment>
<name>A0A5J5EYV6_9PEZI</name>
<sequence length="167" mass="17990">MGDSGGSGGGLHIKADCLGVKGIPVDARCTNSLPLPPGVEAISDHLEEKLAKRHSGFLGKANVKVRECRILMTHCVAYTWERLHSEHSNLIYKSFQQTGISLNPDGSEDHLLHAKDLPDPAKDIGDSDVWGSGGPNCNPEPEVVTVTGSGKHQREGKRHRQWASAGR</sequence>
<keyword evidence="3" id="KW-1185">Reference proteome</keyword>
<organism evidence="2 3">
    <name type="scientific">Sphaerosporella brunnea</name>
    <dbReference type="NCBI Taxonomy" id="1250544"/>
    <lineage>
        <taxon>Eukaryota</taxon>
        <taxon>Fungi</taxon>
        <taxon>Dikarya</taxon>
        <taxon>Ascomycota</taxon>
        <taxon>Pezizomycotina</taxon>
        <taxon>Pezizomycetes</taxon>
        <taxon>Pezizales</taxon>
        <taxon>Pyronemataceae</taxon>
        <taxon>Sphaerosporella</taxon>
    </lineage>
</organism>
<proteinExistence type="predicted"/>
<dbReference type="AlphaFoldDB" id="A0A5J5EYV6"/>
<reference evidence="2 3" key="1">
    <citation type="submission" date="2019-09" db="EMBL/GenBank/DDBJ databases">
        <title>Draft genome of the ectomycorrhizal ascomycete Sphaerosporella brunnea.</title>
        <authorList>
            <consortium name="DOE Joint Genome Institute"/>
            <person name="Benucci G.M."/>
            <person name="Marozzi G."/>
            <person name="Antonielli L."/>
            <person name="Sanchez S."/>
            <person name="Marco P."/>
            <person name="Wang X."/>
            <person name="Falini L.B."/>
            <person name="Barry K."/>
            <person name="Haridas S."/>
            <person name="Lipzen A."/>
            <person name="Labutti K."/>
            <person name="Grigoriev I.V."/>
            <person name="Murat C."/>
            <person name="Martin F."/>
            <person name="Albertini E."/>
            <person name="Donnini D."/>
            <person name="Bonito G."/>
        </authorList>
    </citation>
    <scope>NUCLEOTIDE SEQUENCE [LARGE SCALE GENOMIC DNA]</scope>
    <source>
        <strain evidence="2 3">Sb_GMNB300</strain>
    </source>
</reference>
<gene>
    <name evidence="2" type="ORF">FN846DRAFT_1021020</name>
</gene>
<accession>A0A5J5EYV6</accession>
<dbReference type="EMBL" id="VXIS01000069">
    <property type="protein sequence ID" value="KAA8908331.1"/>
    <property type="molecule type" value="Genomic_DNA"/>
</dbReference>
<dbReference type="OrthoDB" id="5427804at2759"/>
<evidence type="ECO:0000313" key="2">
    <source>
        <dbReference type="EMBL" id="KAA8908331.1"/>
    </source>
</evidence>
<protein>
    <submittedName>
        <fullName evidence="2">Uncharacterized protein</fullName>
    </submittedName>
</protein>
<dbReference type="Proteomes" id="UP000326924">
    <property type="component" value="Unassembled WGS sequence"/>
</dbReference>
<evidence type="ECO:0000256" key="1">
    <source>
        <dbReference type="SAM" id="MobiDB-lite"/>
    </source>
</evidence>